<dbReference type="EMBL" id="CP124616">
    <property type="protein sequence ID" value="WGW03363.1"/>
    <property type="molecule type" value="Genomic_DNA"/>
</dbReference>
<gene>
    <name evidence="3" type="ORF">QF118_15740</name>
</gene>
<dbReference type="PANTHER" id="PTHR30535:SF34">
    <property type="entry name" value="MOLYBDATE-BINDING PROTEIN MOLA"/>
    <property type="match status" value="1"/>
</dbReference>
<keyword evidence="1" id="KW-0732">Signal</keyword>
<dbReference type="Pfam" id="PF01497">
    <property type="entry name" value="Peripla_BP_2"/>
    <property type="match status" value="1"/>
</dbReference>
<accession>A0ABY8QHC4</accession>
<organism evidence="3 4">
    <name type="scientific">Tropicibacter oceani</name>
    <dbReference type="NCBI Taxonomy" id="3058420"/>
    <lineage>
        <taxon>Bacteria</taxon>
        <taxon>Pseudomonadati</taxon>
        <taxon>Pseudomonadota</taxon>
        <taxon>Alphaproteobacteria</taxon>
        <taxon>Rhodobacterales</taxon>
        <taxon>Roseobacteraceae</taxon>
        <taxon>Tropicibacter</taxon>
    </lineage>
</organism>
<dbReference type="PROSITE" id="PS50983">
    <property type="entry name" value="FE_B12_PBP"/>
    <property type="match status" value="1"/>
</dbReference>
<dbReference type="PANTHER" id="PTHR30535">
    <property type="entry name" value="VITAMIN B12-BINDING PROTEIN"/>
    <property type="match status" value="1"/>
</dbReference>
<evidence type="ECO:0000259" key="2">
    <source>
        <dbReference type="PROSITE" id="PS50983"/>
    </source>
</evidence>
<keyword evidence="4" id="KW-1185">Reference proteome</keyword>
<dbReference type="InterPro" id="IPR050902">
    <property type="entry name" value="ABC_Transporter_SBP"/>
</dbReference>
<dbReference type="Gene3D" id="3.40.50.1980">
    <property type="entry name" value="Nitrogenase molybdenum iron protein domain"/>
    <property type="match status" value="2"/>
</dbReference>
<evidence type="ECO:0000256" key="1">
    <source>
        <dbReference type="SAM" id="SignalP"/>
    </source>
</evidence>
<name>A0ABY8QHC4_9RHOB</name>
<evidence type="ECO:0000313" key="4">
    <source>
        <dbReference type="Proteomes" id="UP001241605"/>
    </source>
</evidence>
<proteinExistence type="predicted"/>
<evidence type="ECO:0000313" key="3">
    <source>
        <dbReference type="EMBL" id="WGW03363.1"/>
    </source>
</evidence>
<feature type="chain" id="PRO_5045466257" evidence="1">
    <location>
        <begin position="24"/>
        <end position="277"/>
    </location>
</feature>
<reference evidence="3 4" key="1">
    <citation type="submission" date="2023-05" db="EMBL/GenBank/DDBJ databases">
        <title>YMD87, complete Genome.</title>
        <authorList>
            <person name="Zhang J."/>
            <person name="Xu X."/>
        </authorList>
    </citation>
    <scope>NUCLEOTIDE SEQUENCE [LARGE SCALE GENOMIC DNA]</scope>
    <source>
        <strain evidence="3 4">YMD87</strain>
    </source>
</reference>
<dbReference type="Proteomes" id="UP001241605">
    <property type="component" value="Chromosome"/>
</dbReference>
<sequence length="277" mass="29327">MRPSRLMACVAALICAVTTHAGAQSPRRVVSLNLCTDQLALMLADPGQIASLSALASDPRSSAMADQARGFPANDGSAESVVLAQPDLVLAGTWTTRATVDMLTRLGLRVEIFAPVNTLDEARANITRMGALLGQETRAQTILDQFDQRLTRLRATPGPSPRVALYYELGSTAGRDTLPGDILDAAGMTNIAAEKGLAFGGALPLEDLVLTNPDLILIGRPYGGHARATELLTHPVLTASGKLRLIEDGASWVCETPHLLDAIAQMIALRQDWSAAQ</sequence>
<dbReference type="RefSeq" id="WP_282299999.1">
    <property type="nucleotide sequence ID" value="NZ_CP124616.1"/>
</dbReference>
<feature type="signal peptide" evidence="1">
    <location>
        <begin position="1"/>
        <end position="23"/>
    </location>
</feature>
<feature type="domain" description="Fe/B12 periplasmic-binding" evidence="2">
    <location>
        <begin position="28"/>
        <end position="277"/>
    </location>
</feature>
<dbReference type="SUPFAM" id="SSF53807">
    <property type="entry name" value="Helical backbone' metal receptor"/>
    <property type="match status" value="1"/>
</dbReference>
<protein>
    <submittedName>
        <fullName evidence="3">ABC transporter substrate-binding protein</fullName>
    </submittedName>
</protein>
<dbReference type="InterPro" id="IPR002491">
    <property type="entry name" value="ABC_transptr_periplasmic_BD"/>
</dbReference>